<feature type="compositionally biased region" description="Basic residues" evidence="13">
    <location>
        <begin position="262"/>
        <end position="274"/>
    </location>
</feature>
<evidence type="ECO:0008006" key="18">
    <source>
        <dbReference type="Google" id="ProtNLM"/>
    </source>
</evidence>
<comment type="caution">
    <text evidence="16">The sequence shown here is derived from an EMBL/GenBank/DDBJ whole genome shotgun (WGS) entry which is preliminary data.</text>
</comment>
<evidence type="ECO:0000256" key="6">
    <source>
        <dbReference type="ARBA" id="ARBA00023015"/>
    </source>
</evidence>
<gene>
    <name evidence="16" type="ORF">SKAU_G00200120</name>
</gene>
<feature type="region of interest" description="Disordered" evidence="13">
    <location>
        <begin position="261"/>
        <end position="283"/>
    </location>
</feature>
<protein>
    <recommendedName>
        <fullName evidence="18">Nuclear receptor subfamily 5 group A member 2</fullName>
    </recommendedName>
</protein>
<dbReference type="SMART" id="SM00430">
    <property type="entry name" value="HOLI"/>
    <property type="match status" value="1"/>
</dbReference>
<dbReference type="EMBL" id="JAINUF010000006">
    <property type="protein sequence ID" value="KAJ8357218.1"/>
    <property type="molecule type" value="Genomic_DNA"/>
</dbReference>
<evidence type="ECO:0000313" key="17">
    <source>
        <dbReference type="Proteomes" id="UP001152622"/>
    </source>
</evidence>
<keyword evidence="10 12" id="KW-0539">Nucleus</keyword>
<dbReference type="CDD" id="cd07167">
    <property type="entry name" value="NR_DBD_Lrh-1_like"/>
    <property type="match status" value="1"/>
</dbReference>
<feature type="binding site" evidence="11">
    <location>
        <position position="564"/>
    </location>
    <ligand>
        <name>a phospholipid derivative</name>
        <dbReference type="ChEBI" id="CHEBI:16247"/>
    </ligand>
</feature>
<dbReference type="OrthoDB" id="5984981at2759"/>
<dbReference type="Pfam" id="PF00105">
    <property type="entry name" value="zf-C4"/>
    <property type="match status" value="1"/>
</dbReference>
<dbReference type="PROSITE" id="PS51030">
    <property type="entry name" value="NUCLEAR_REC_DBD_2"/>
    <property type="match status" value="1"/>
</dbReference>
<dbReference type="PROSITE" id="PS00031">
    <property type="entry name" value="NUCLEAR_REC_DBD_1"/>
    <property type="match status" value="1"/>
</dbReference>
<dbReference type="InterPro" id="IPR013088">
    <property type="entry name" value="Znf_NHR/GATA"/>
</dbReference>
<sequence length="589" mass="66183">MTHEAVGCVPHLWDSGFHALSLPRPNPRSSELRRAKLPRCTVNSQQARTSLKETCLSGGRPAEAESPVPLGNAAMLPKVETESLGLARSYGEQGRVPESMQAPHFKMMDYSYDEDMDEMCPVCGDKVSGYHYGLLTCESCKGFFKRTVQNNKRYTCIENQSCQIDKTQRKRCPYCRFQKCLTVGMKLEAVRADRMRGGRNKFGPMYKRDRAMKQQKKALIRASGLKMEAVSHVMQTAPTDLTLSSAIQSIHSVSKGLPLSHAHAHAHAHAHGHAHAALPPSDYDRSPFVAPPISMAMPPHSSLQAYQAYGHFQSRTIKSEYPDPYASSPESLLGYPYADAYQSGSPPGFPHLIVELLKCEPDEPQVRTKILAYLQQEQASRGKHEKLNTFGLMCKMADQTLFSIVEWARSSVFFRELKVDDQMKLLQNCWSELLILDHIFRQVVHGKEGSILLVTGQQVDYALLASQAGATLSSLLGHAQDLVGKLRSLQFDQREFVCLKFLVLFSQDVKSLENFHLVESVQEQVNAALLDYTMCSYPQQTDKFGQLLLRLPEIRAISMQAEEYLYYKHLNGDVPCNNLLIEMLHAKRA</sequence>
<dbReference type="GO" id="GO:0009888">
    <property type="term" value="P:tissue development"/>
    <property type="evidence" value="ECO:0007669"/>
    <property type="project" value="TreeGrafter"/>
</dbReference>
<accession>A0A9Q1IY42</accession>
<evidence type="ECO:0000259" key="15">
    <source>
        <dbReference type="PROSITE" id="PS51843"/>
    </source>
</evidence>
<dbReference type="InterPro" id="IPR035500">
    <property type="entry name" value="NHR-like_dom_sf"/>
</dbReference>
<evidence type="ECO:0000256" key="7">
    <source>
        <dbReference type="ARBA" id="ARBA00023125"/>
    </source>
</evidence>
<dbReference type="InterPro" id="IPR016355">
    <property type="entry name" value="NR5-like"/>
</dbReference>
<dbReference type="GO" id="GO:0009755">
    <property type="term" value="P:hormone-mediated signaling pathway"/>
    <property type="evidence" value="ECO:0007669"/>
    <property type="project" value="TreeGrafter"/>
</dbReference>
<dbReference type="Pfam" id="PF00104">
    <property type="entry name" value="Hormone_recep"/>
    <property type="match status" value="1"/>
</dbReference>
<dbReference type="FunFam" id="3.30.50.10:FF:000006">
    <property type="entry name" value="Nuclear receptor subfamily 5 group A member"/>
    <property type="match status" value="1"/>
</dbReference>
<dbReference type="SMART" id="SM00399">
    <property type="entry name" value="ZnF_C4"/>
    <property type="match status" value="1"/>
</dbReference>
<evidence type="ECO:0000313" key="16">
    <source>
        <dbReference type="EMBL" id="KAJ8357218.1"/>
    </source>
</evidence>
<evidence type="ECO:0000256" key="3">
    <source>
        <dbReference type="ARBA" id="ARBA00022723"/>
    </source>
</evidence>
<comment type="similarity">
    <text evidence="2">Belongs to the nuclear hormone receptor family. NR5 subfamily.</text>
</comment>
<dbReference type="Gene3D" id="3.30.50.10">
    <property type="entry name" value="Erythroid Transcription Factor GATA-1, subunit A"/>
    <property type="match status" value="1"/>
</dbReference>
<dbReference type="PIRSF" id="PIRSF002530">
    <property type="entry name" value="Nuc_orph_FTZ-F1"/>
    <property type="match status" value="1"/>
</dbReference>
<dbReference type="Gene3D" id="1.10.565.10">
    <property type="entry name" value="Retinoid X Receptor"/>
    <property type="match status" value="1"/>
</dbReference>
<keyword evidence="4 12" id="KW-0863">Zinc-finger</keyword>
<keyword evidence="9 12" id="KW-0675">Receptor</keyword>
<keyword evidence="6 12" id="KW-0805">Transcription regulation</keyword>
<dbReference type="GO" id="GO:0008270">
    <property type="term" value="F:zinc ion binding"/>
    <property type="evidence" value="ECO:0007669"/>
    <property type="project" value="UniProtKB-KW"/>
</dbReference>
<reference evidence="16" key="1">
    <citation type="journal article" date="2023" name="Science">
        <title>Genome structures resolve the early diversification of teleost fishes.</title>
        <authorList>
            <person name="Parey E."/>
            <person name="Louis A."/>
            <person name="Montfort J."/>
            <person name="Bouchez O."/>
            <person name="Roques C."/>
            <person name="Iampietro C."/>
            <person name="Lluch J."/>
            <person name="Castinel A."/>
            <person name="Donnadieu C."/>
            <person name="Desvignes T."/>
            <person name="Floi Bucao C."/>
            <person name="Jouanno E."/>
            <person name="Wen M."/>
            <person name="Mejri S."/>
            <person name="Dirks R."/>
            <person name="Jansen H."/>
            <person name="Henkel C."/>
            <person name="Chen W.J."/>
            <person name="Zahm M."/>
            <person name="Cabau C."/>
            <person name="Klopp C."/>
            <person name="Thompson A.W."/>
            <person name="Robinson-Rechavi M."/>
            <person name="Braasch I."/>
            <person name="Lecointre G."/>
            <person name="Bobe J."/>
            <person name="Postlethwait J.H."/>
            <person name="Berthelot C."/>
            <person name="Roest Crollius H."/>
            <person name="Guiguen Y."/>
        </authorList>
    </citation>
    <scope>NUCLEOTIDE SEQUENCE</scope>
    <source>
        <strain evidence="16">WJC10195</strain>
    </source>
</reference>
<dbReference type="AlphaFoldDB" id="A0A9Q1IY42"/>
<evidence type="ECO:0000259" key="14">
    <source>
        <dbReference type="PROSITE" id="PS51030"/>
    </source>
</evidence>
<evidence type="ECO:0000256" key="5">
    <source>
        <dbReference type="ARBA" id="ARBA00022833"/>
    </source>
</evidence>
<dbReference type="InterPro" id="IPR000536">
    <property type="entry name" value="Nucl_hrmn_rcpt_lig-bd"/>
</dbReference>
<dbReference type="PANTHER" id="PTHR24086:SF49">
    <property type="entry name" value="NR5A2 PROTEIN"/>
    <property type="match status" value="1"/>
</dbReference>
<dbReference type="PANTHER" id="PTHR24086">
    <property type="entry name" value="NUCLEAR RECEPTOR SUBFAMILY 5 GROUP A"/>
    <property type="match status" value="1"/>
</dbReference>
<dbReference type="InterPro" id="IPR001628">
    <property type="entry name" value="Znf_hrmn_rcpt"/>
</dbReference>
<dbReference type="GO" id="GO:0004879">
    <property type="term" value="F:nuclear receptor activity"/>
    <property type="evidence" value="ECO:0007669"/>
    <property type="project" value="InterPro"/>
</dbReference>
<dbReference type="SUPFAM" id="SSF57716">
    <property type="entry name" value="Glucocorticoid receptor-like (DNA-binding domain)"/>
    <property type="match status" value="1"/>
</dbReference>
<keyword evidence="5 12" id="KW-0862">Zinc</keyword>
<dbReference type="FunFam" id="1.10.565.10:FF:000011">
    <property type="entry name" value="Nuclear receptor subfamily 5, group A, member 2"/>
    <property type="match status" value="1"/>
</dbReference>
<evidence type="ECO:0000256" key="8">
    <source>
        <dbReference type="ARBA" id="ARBA00023163"/>
    </source>
</evidence>
<dbReference type="GO" id="GO:0090575">
    <property type="term" value="C:RNA polymerase II transcription regulator complex"/>
    <property type="evidence" value="ECO:0007669"/>
    <property type="project" value="TreeGrafter"/>
</dbReference>
<dbReference type="PRINTS" id="PR00398">
    <property type="entry name" value="STRDHORMONER"/>
</dbReference>
<dbReference type="PRINTS" id="PR00047">
    <property type="entry name" value="STROIDFINGER"/>
</dbReference>
<dbReference type="GO" id="GO:0000978">
    <property type="term" value="F:RNA polymerase II cis-regulatory region sequence-specific DNA binding"/>
    <property type="evidence" value="ECO:0007669"/>
    <property type="project" value="TreeGrafter"/>
</dbReference>
<feature type="domain" description="NR LBD" evidence="15">
    <location>
        <begin position="362"/>
        <end position="587"/>
    </location>
</feature>
<evidence type="ECO:0000256" key="11">
    <source>
        <dbReference type="PIRSR" id="PIRSR002530-1"/>
    </source>
</evidence>
<keyword evidence="17" id="KW-1185">Reference proteome</keyword>
<evidence type="ECO:0000256" key="2">
    <source>
        <dbReference type="ARBA" id="ARBA00007536"/>
    </source>
</evidence>
<keyword evidence="8 12" id="KW-0804">Transcription</keyword>
<evidence type="ECO:0000256" key="12">
    <source>
        <dbReference type="RuleBase" id="RU004334"/>
    </source>
</evidence>
<comment type="subcellular location">
    <subcellularLocation>
        <location evidence="1 12">Nucleus</location>
    </subcellularLocation>
</comment>
<feature type="binding site" evidence="11">
    <location>
        <position position="568"/>
    </location>
    <ligand>
        <name>a phospholipid derivative</name>
        <dbReference type="ChEBI" id="CHEBI:16247"/>
    </ligand>
</feature>
<keyword evidence="3 12" id="KW-0479">Metal-binding</keyword>
<feature type="binding site" evidence="11">
    <location>
        <begin position="469"/>
        <end position="472"/>
    </location>
    <ligand>
        <name>a phospholipid derivative</name>
        <dbReference type="ChEBI" id="CHEBI:16247"/>
    </ligand>
</feature>
<dbReference type="SUPFAM" id="SSF48508">
    <property type="entry name" value="Nuclear receptor ligand-binding domain"/>
    <property type="match status" value="1"/>
</dbReference>
<evidence type="ECO:0000256" key="9">
    <source>
        <dbReference type="ARBA" id="ARBA00023170"/>
    </source>
</evidence>
<evidence type="ECO:0000256" key="4">
    <source>
        <dbReference type="ARBA" id="ARBA00022771"/>
    </source>
</evidence>
<dbReference type="Proteomes" id="UP001152622">
    <property type="component" value="Chromosome 6"/>
</dbReference>
<evidence type="ECO:0000256" key="10">
    <source>
        <dbReference type="ARBA" id="ARBA00023242"/>
    </source>
</evidence>
<dbReference type="CDD" id="cd07069">
    <property type="entry name" value="NR_LBD_Lrh-1"/>
    <property type="match status" value="1"/>
</dbReference>
<feature type="domain" description="Nuclear receptor" evidence="14">
    <location>
        <begin position="117"/>
        <end position="192"/>
    </location>
</feature>
<evidence type="ECO:0000256" key="1">
    <source>
        <dbReference type="ARBA" id="ARBA00004123"/>
    </source>
</evidence>
<organism evidence="16 17">
    <name type="scientific">Synaphobranchus kaupii</name>
    <name type="common">Kaup's arrowtooth eel</name>
    <dbReference type="NCBI Taxonomy" id="118154"/>
    <lineage>
        <taxon>Eukaryota</taxon>
        <taxon>Metazoa</taxon>
        <taxon>Chordata</taxon>
        <taxon>Craniata</taxon>
        <taxon>Vertebrata</taxon>
        <taxon>Euteleostomi</taxon>
        <taxon>Actinopterygii</taxon>
        <taxon>Neopterygii</taxon>
        <taxon>Teleostei</taxon>
        <taxon>Anguilliformes</taxon>
        <taxon>Synaphobranchidae</taxon>
        <taxon>Synaphobranchus</taxon>
    </lineage>
</organism>
<name>A0A9Q1IY42_SYNKA</name>
<proteinExistence type="inferred from homology"/>
<evidence type="ECO:0000256" key="13">
    <source>
        <dbReference type="SAM" id="MobiDB-lite"/>
    </source>
</evidence>
<dbReference type="InterPro" id="IPR001723">
    <property type="entry name" value="Nuclear_hrmn_rcpt"/>
</dbReference>
<dbReference type="PROSITE" id="PS51843">
    <property type="entry name" value="NR_LBD"/>
    <property type="match status" value="1"/>
</dbReference>
<keyword evidence="7 12" id="KW-0238">DNA-binding</keyword>